<protein>
    <submittedName>
        <fullName evidence="1">Uncharacterized protein</fullName>
    </submittedName>
</protein>
<gene>
    <name evidence="1" type="ORF">LCGC14_2346930</name>
</gene>
<reference evidence="1" key="1">
    <citation type="journal article" date="2015" name="Nature">
        <title>Complex archaea that bridge the gap between prokaryotes and eukaryotes.</title>
        <authorList>
            <person name="Spang A."/>
            <person name="Saw J.H."/>
            <person name="Jorgensen S.L."/>
            <person name="Zaremba-Niedzwiedzka K."/>
            <person name="Martijn J."/>
            <person name="Lind A.E."/>
            <person name="van Eijk R."/>
            <person name="Schleper C."/>
            <person name="Guy L."/>
            <person name="Ettema T.J."/>
        </authorList>
    </citation>
    <scope>NUCLEOTIDE SEQUENCE</scope>
</reference>
<dbReference type="AlphaFoldDB" id="A0A0F9CXV4"/>
<proteinExistence type="predicted"/>
<accession>A0A0F9CXV4</accession>
<organism evidence="1">
    <name type="scientific">marine sediment metagenome</name>
    <dbReference type="NCBI Taxonomy" id="412755"/>
    <lineage>
        <taxon>unclassified sequences</taxon>
        <taxon>metagenomes</taxon>
        <taxon>ecological metagenomes</taxon>
    </lineage>
</organism>
<dbReference type="EMBL" id="LAZR01034082">
    <property type="protein sequence ID" value="KKL46301.1"/>
    <property type="molecule type" value="Genomic_DNA"/>
</dbReference>
<evidence type="ECO:0000313" key="1">
    <source>
        <dbReference type="EMBL" id="KKL46301.1"/>
    </source>
</evidence>
<name>A0A0F9CXV4_9ZZZZ</name>
<sequence>MGVNIFWVDSEGRPRSLSELFQIDPLSASLVTIDHPHHEIHDGNAFTACKISTHGAGASPNILIVTPNEVEEVHFVFLAVSDNVLQVDFYESPDYSGGDSLEAFIRNRNLSHPSNLTLTTDATDGGSGKGTKIWTFKAGVNRTVTTSESARFEFILKRNTKYLLETIGVNNDNITALLEWYEHAPLVE</sequence>
<comment type="caution">
    <text evidence="1">The sequence shown here is derived from an EMBL/GenBank/DDBJ whole genome shotgun (WGS) entry which is preliminary data.</text>
</comment>